<organism evidence="2 3">
    <name type="scientific">Planomonospora sphaerica</name>
    <dbReference type="NCBI Taxonomy" id="161355"/>
    <lineage>
        <taxon>Bacteria</taxon>
        <taxon>Bacillati</taxon>
        <taxon>Actinomycetota</taxon>
        <taxon>Actinomycetes</taxon>
        <taxon>Streptosporangiales</taxon>
        <taxon>Streptosporangiaceae</taxon>
        <taxon>Planomonospora</taxon>
    </lineage>
</organism>
<protein>
    <submittedName>
        <fullName evidence="2">Uncharacterized protein</fullName>
    </submittedName>
</protein>
<accession>A0A171CDI6</accession>
<gene>
    <name evidence="2" type="ORF">PS9374_02196</name>
</gene>
<feature type="transmembrane region" description="Helical" evidence="1">
    <location>
        <begin position="255"/>
        <end position="277"/>
    </location>
</feature>
<comment type="caution">
    <text evidence="2">The sequence shown here is derived from an EMBL/GenBank/DDBJ whole genome shotgun (WGS) entry which is preliminary data.</text>
</comment>
<feature type="transmembrane region" description="Helical" evidence="1">
    <location>
        <begin position="121"/>
        <end position="140"/>
    </location>
</feature>
<keyword evidence="1" id="KW-0472">Membrane</keyword>
<feature type="transmembrane region" description="Helical" evidence="1">
    <location>
        <begin position="57"/>
        <end position="75"/>
    </location>
</feature>
<evidence type="ECO:0000313" key="2">
    <source>
        <dbReference type="EMBL" id="GAT66546.1"/>
    </source>
</evidence>
<dbReference type="Proteomes" id="UP000077701">
    <property type="component" value="Unassembled WGS sequence"/>
</dbReference>
<reference evidence="3" key="2">
    <citation type="submission" date="2016-04" db="EMBL/GenBank/DDBJ databases">
        <title>Planomonospora sphaerica JCM9374 whole genome shotgun sequence.</title>
        <authorList>
            <person name="Suzuki T."/>
            <person name="Dohra H."/>
            <person name="Kodani S."/>
        </authorList>
    </citation>
    <scope>NUCLEOTIDE SEQUENCE [LARGE SCALE GENOMIC DNA]</scope>
    <source>
        <strain evidence="3">JCM 9374</strain>
    </source>
</reference>
<feature type="transmembrane region" description="Helical" evidence="1">
    <location>
        <begin position="152"/>
        <end position="169"/>
    </location>
</feature>
<evidence type="ECO:0000256" key="1">
    <source>
        <dbReference type="SAM" id="Phobius"/>
    </source>
</evidence>
<dbReference type="SUPFAM" id="SSF69304">
    <property type="entry name" value="Tricorn protease N-terminal domain"/>
    <property type="match status" value="1"/>
</dbReference>
<keyword evidence="1" id="KW-1133">Transmembrane helix</keyword>
<evidence type="ECO:0000313" key="3">
    <source>
        <dbReference type="Proteomes" id="UP000077701"/>
    </source>
</evidence>
<keyword evidence="1" id="KW-0812">Transmembrane</keyword>
<dbReference type="EMBL" id="BDCX01000004">
    <property type="protein sequence ID" value="GAT66546.1"/>
    <property type="molecule type" value="Genomic_DNA"/>
</dbReference>
<sequence>MLSIALVLAPIALAVVPPLMDQVEPKHVERFALRQGLTLTPSNGDRVLTYIRVTRRWRSLGLVFGLLVVLAGFAAESIVLRPLPVFLGWFAGVLVAEVRLARAGPSGRGDLGLRLVPPAVALLWAVGAVAAGTLACYGTVRYLRFGTDAAALPWAAGATTVVTAVPVLLRGLRTRPLPDEPADRVAAEIAARSRSAHVLAAGGAVAALWCGFRSMPPDPLAAPLLLVSLVVPFVALSMGTHSWRPVPRAHREHRWAVPTAAVATVTAAVALGAVLAWSVPAPRSPDAVTWSAPEGREETSSRPIAHAALPECGTRLTFRRCAAWELFAVDEGPDDPGTSVMALQAATFAGERGPLPRPAPFALSGDGFHAVYLHARTRRMVHQDLRTGVRHDLTGPLADTELPVPVLSHDGRHAALTAAGPGTGTTRLVGTDGGRSVEVPGVARVLGVGPRGFTAVTLPEGDKAELVTVGPDGAVRTRVPFDPAPVAGLFPDGRRLLVLTGDGEAATVDPATGKTVRKVRIRAELSEFGDAPELLGWDARGRFLARLDLDEAGDDELRLVDPVTGKASEAEGISLNESHRFPVLGKVDPW</sequence>
<feature type="transmembrane region" description="Helical" evidence="1">
    <location>
        <begin position="221"/>
        <end position="243"/>
    </location>
</feature>
<dbReference type="RefSeq" id="WP_068896656.1">
    <property type="nucleotide sequence ID" value="NZ_BDCX01000004.1"/>
</dbReference>
<dbReference type="OrthoDB" id="3521454at2"/>
<proteinExistence type="predicted"/>
<keyword evidence="3" id="KW-1185">Reference proteome</keyword>
<dbReference type="AlphaFoldDB" id="A0A171CDI6"/>
<reference evidence="2 3" key="1">
    <citation type="journal article" date="2016" name="Genome Announc.">
        <title>Draft Genome Sequence of Planomonospora sphaerica JCM9374, a Rare Actinomycete.</title>
        <authorList>
            <person name="Dohra H."/>
            <person name="Suzuki T."/>
            <person name="Inoue Y."/>
            <person name="Kodani S."/>
        </authorList>
    </citation>
    <scope>NUCLEOTIDE SEQUENCE [LARGE SCALE GENOMIC DNA]</scope>
    <source>
        <strain evidence="2 3">JCM 9374</strain>
    </source>
</reference>
<name>A0A171CDI6_9ACTN</name>